<reference evidence="12" key="1">
    <citation type="submission" date="2018-05" db="EMBL/GenBank/DDBJ databases">
        <authorList>
            <person name="Liu B.-T."/>
        </authorList>
    </citation>
    <scope>NUCLEOTIDE SEQUENCE [LARGE SCALE GENOMIC DNA]</scope>
    <source>
        <strain evidence="12">WD6-1</strain>
    </source>
</reference>
<keyword evidence="3" id="KW-0813">Transport</keyword>
<dbReference type="PRINTS" id="PR00173">
    <property type="entry name" value="EDTRNSPORT"/>
</dbReference>
<dbReference type="Proteomes" id="UP000245168">
    <property type="component" value="Unassembled WGS sequence"/>
</dbReference>
<comment type="subcellular location">
    <subcellularLocation>
        <location evidence="1">Cell inner membrane</location>
        <topology evidence="1">Multi-pass membrane protein</topology>
    </subcellularLocation>
</comment>
<feature type="transmembrane region" description="Helical" evidence="10">
    <location>
        <begin position="218"/>
        <end position="249"/>
    </location>
</feature>
<accession>A0A2U2BWQ1</accession>
<sequence>MKWWFGTALWKRVFGALVLGVIFGAVLAQAMGMEAATAWLDAYLRPIGDLFIRLIRMLIVPLILATLTAGVVALGDPKKLGSIGLKTIALYFITTIFANAIGIIFGIVFKPGVGVDLGGAEAVPVSREAPTLVERLLTIVPENPIAALADGDVLAVIFFSILLGIGVLMAGRGGKLVGDFFTAGSEVILKVTHIVMEVAPFGVFALVSYTVASQGVEALASIAILIAAVYLGLLTHAIVVYGGIIRFVLNLPVMNFVRGMLDAIAVAYSTASSSATLPVTIANASENLGVKRSVAGSVLPLGSTINMDGTSLYLGILALFTAQAFGYDLTFANYVLIAFTAAVVSIGAAGIPSASLFLLAIVLETFGVPPEQIAIVVGFILPVDRIMDMARTALNVTGDATVATTVAKWEGQLDERRYRAPADVPYEEPEEPPEMAEADRD</sequence>
<feature type="compositionally biased region" description="Acidic residues" evidence="9">
    <location>
        <begin position="425"/>
        <end position="441"/>
    </location>
</feature>
<keyword evidence="5 10" id="KW-0812">Transmembrane</keyword>
<evidence type="ECO:0000256" key="9">
    <source>
        <dbReference type="SAM" id="MobiDB-lite"/>
    </source>
</evidence>
<proteinExistence type="inferred from homology"/>
<evidence type="ECO:0000256" key="4">
    <source>
        <dbReference type="ARBA" id="ARBA00022475"/>
    </source>
</evidence>
<dbReference type="PROSITE" id="PS00713">
    <property type="entry name" value="NA_DICARBOXYL_SYMP_1"/>
    <property type="match status" value="1"/>
</dbReference>
<dbReference type="GO" id="GO:0006835">
    <property type="term" value="P:dicarboxylic acid transport"/>
    <property type="evidence" value="ECO:0007669"/>
    <property type="project" value="UniProtKB-ARBA"/>
</dbReference>
<organism evidence="11 12">
    <name type="scientific">Marinicauda salina</name>
    <dbReference type="NCBI Taxonomy" id="2135793"/>
    <lineage>
        <taxon>Bacteria</taxon>
        <taxon>Pseudomonadati</taxon>
        <taxon>Pseudomonadota</taxon>
        <taxon>Alphaproteobacteria</taxon>
        <taxon>Maricaulales</taxon>
        <taxon>Maricaulaceae</taxon>
        <taxon>Marinicauda</taxon>
    </lineage>
</organism>
<keyword evidence="8 10" id="KW-0472">Membrane</keyword>
<evidence type="ECO:0000256" key="1">
    <source>
        <dbReference type="ARBA" id="ARBA00004429"/>
    </source>
</evidence>
<dbReference type="SUPFAM" id="SSF118215">
    <property type="entry name" value="Proton glutamate symport protein"/>
    <property type="match status" value="1"/>
</dbReference>
<feature type="transmembrane region" description="Helical" evidence="10">
    <location>
        <begin position="191"/>
        <end position="212"/>
    </location>
</feature>
<keyword evidence="7 10" id="KW-1133">Transmembrane helix</keyword>
<dbReference type="Pfam" id="PF00375">
    <property type="entry name" value="SDF"/>
    <property type="match status" value="1"/>
</dbReference>
<dbReference type="EMBL" id="QEXV01000001">
    <property type="protein sequence ID" value="PWE18445.1"/>
    <property type="molecule type" value="Genomic_DNA"/>
</dbReference>
<dbReference type="InterPro" id="IPR018107">
    <property type="entry name" value="Na-dicarboxylate_symporter_CS"/>
</dbReference>
<evidence type="ECO:0000256" key="6">
    <source>
        <dbReference type="ARBA" id="ARBA00022847"/>
    </source>
</evidence>
<evidence type="ECO:0000256" key="8">
    <source>
        <dbReference type="ARBA" id="ARBA00023136"/>
    </source>
</evidence>
<gene>
    <name evidence="11" type="ORF">DDZ18_02230</name>
</gene>
<dbReference type="PANTHER" id="PTHR42865:SF7">
    <property type="entry name" value="PROTON_GLUTAMATE-ASPARTATE SYMPORTER"/>
    <property type="match status" value="1"/>
</dbReference>
<keyword evidence="4" id="KW-1003">Cell membrane</keyword>
<keyword evidence="6" id="KW-0769">Symport</keyword>
<dbReference type="InterPro" id="IPR036458">
    <property type="entry name" value="Na:dicarbo_symporter_sf"/>
</dbReference>
<feature type="transmembrane region" description="Helical" evidence="10">
    <location>
        <begin position="357"/>
        <end position="381"/>
    </location>
</feature>
<evidence type="ECO:0000313" key="12">
    <source>
        <dbReference type="Proteomes" id="UP000245168"/>
    </source>
</evidence>
<protein>
    <submittedName>
        <fullName evidence="11">Dicarboxylate/amino acid:cation symporter</fullName>
    </submittedName>
</protein>
<dbReference type="Gene3D" id="1.10.3860.10">
    <property type="entry name" value="Sodium:dicarboxylate symporter"/>
    <property type="match status" value="1"/>
</dbReference>
<dbReference type="InterPro" id="IPR001991">
    <property type="entry name" value="Na-dicarboxylate_symporter"/>
</dbReference>
<feature type="transmembrane region" description="Helical" evidence="10">
    <location>
        <begin position="153"/>
        <end position="171"/>
    </location>
</feature>
<feature type="transmembrane region" description="Helical" evidence="10">
    <location>
        <begin position="332"/>
        <end position="351"/>
    </location>
</feature>
<dbReference type="GO" id="GO:0015293">
    <property type="term" value="F:symporter activity"/>
    <property type="evidence" value="ECO:0007669"/>
    <property type="project" value="UniProtKB-KW"/>
</dbReference>
<evidence type="ECO:0000256" key="2">
    <source>
        <dbReference type="ARBA" id="ARBA00006148"/>
    </source>
</evidence>
<feature type="region of interest" description="Disordered" evidence="9">
    <location>
        <begin position="419"/>
        <end position="441"/>
    </location>
</feature>
<feature type="transmembrane region" description="Helical" evidence="10">
    <location>
        <begin position="88"/>
        <end position="109"/>
    </location>
</feature>
<name>A0A2U2BWQ1_9PROT</name>
<evidence type="ECO:0000256" key="5">
    <source>
        <dbReference type="ARBA" id="ARBA00022692"/>
    </source>
</evidence>
<evidence type="ECO:0000256" key="7">
    <source>
        <dbReference type="ARBA" id="ARBA00022989"/>
    </source>
</evidence>
<keyword evidence="12" id="KW-1185">Reference proteome</keyword>
<evidence type="ECO:0000313" key="11">
    <source>
        <dbReference type="EMBL" id="PWE18445.1"/>
    </source>
</evidence>
<dbReference type="OrthoDB" id="9766690at2"/>
<dbReference type="PANTHER" id="PTHR42865">
    <property type="entry name" value="PROTON/GLUTAMATE-ASPARTATE SYMPORTER"/>
    <property type="match status" value="1"/>
</dbReference>
<dbReference type="GO" id="GO:0005886">
    <property type="term" value="C:plasma membrane"/>
    <property type="evidence" value="ECO:0007669"/>
    <property type="project" value="UniProtKB-SubCell"/>
</dbReference>
<evidence type="ECO:0000256" key="10">
    <source>
        <dbReference type="SAM" id="Phobius"/>
    </source>
</evidence>
<dbReference type="FunFam" id="1.10.3860.10:FF:000001">
    <property type="entry name" value="C4-dicarboxylate transport protein"/>
    <property type="match status" value="1"/>
</dbReference>
<comment type="similarity">
    <text evidence="2">Belongs to the dicarboxylate/amino acid:cation symporter (DAACS) (TC 2.A.23) family.</text>
</comment>
<dbReference type="RefSeq" id="WP_109251720.1">
    <property type="nucleotide sequence ID" value="NZ_QEXV01000001.1"/>
</dbReference>
<feature type="transmembrane region" description="Helical" evidence="10">
    <location>
        <begin position="52"/>
        <end position="76"/>
    </location>
</feature>
<evidence type="ECO:0000256" key="3">
    <source>
        <dbReference type="ARBA" id="ARBA00022448"/>
    </source>
</evidence>
<comment type="caution">
    <text evidence="11">The sequence shown here is derived from an EMBL/GenBank/DDBJ whole genome shotgun (WGS) entry which is preliminary data.</text>
</comment>
<dbReference type="AlphaFoldDB" id="A0A2U2BWQ1"/>